<protein>
    <submittedName>
        <fullName evidence="1">Uncharacterized protein</fullName>
    </submittedName>
</protein>
<dbReference type="AlphaFoldDB" id="A0AAN7USE0"/>
<sequence length="142" mass="15602">MVLLHTHTRAVYFMEEFRPAVSSAQEHWEPVVAGHCSIESRDMYVYANLVRDLMPSLELALNWHSRYPGYSLAADLARRQSVPFTTCQAPQQRPQYIHTSAVSTSADRVTCLRLLAAGVGFCSGLGCGHGCGHGCGPYDDGD</sequence>
<comment type="caution">
    <text evidence="1">The sequence shown here is derived from an EMBL/GenBank/DDBJ whole genome shotgun (WGS) entry which is preliminary data.</text>
</comment>
<dbReference type="Proteomes" id="UP001305414">
    <property type="component" value="Unassembled WGS sequence"/>
</dbReference>
<evidence type="ECO:0000313" key="1">
    <source>
        <dbReference type="EMBL" id="KAK5630896.1"/>
    </source>
</evidence>
<gene>
    <name evidence="1" type="ORF">RRF57_006611</name>
</gene>
<evidence type="ECO:0000313" key="2">
    <source>
        <dbReference type="Proteomes" id="UP001305414"/>
    </source>
</evidence>
<proteinExistence type="predicted"/>
<name>A0AAN7USE0_9PEZI</name>
<keyword evidence="2" id="KW-1185">Reference proteome</keyword>
<dbReference type="EMBL" id="JAWHQM010000017">
    <property type="protein sequence ID" value="KAK5630896.1"/>
    <property type="molecule type" value="Genomic_DNA"/>
</dbReference>
<accession>A0AAN7USE0</accession>
<organism evidence="1 2">
    <name type="scientific">Xylaria bambusicola</name>
    <dbReference type="NCBI Taxonomy" id="326684"/>
    <lineage>
        <taxon>Eukaryota</taxon>
        <taxon>Fungi</taxon>
        <taxon>Dikarya</taxon>
        <taxon>Ascomycota</taxon>
        <taxon>Pezizomycotina</taxon>
        <taxon>Sordariomycetes</taxon>
        <taxon>Xylariomycetidae</taxon>
        <taxon>Xylariales</taxon>
        <taxon>Xylariaceae</taxon>
        <taxon>Xylaria</taxon>
    </lineage>
</organism>
<reference evidence="1 2" key="1">
    <citation type="submission" date="2023-10" db="EMBL/GenBank/DDBJ databases">
        <title>Draft genome sequence of Xylaria bambusicola isolate GMP-LS, the root and basal stem rot pathogen of sugarcane in Indonesia.</title>
        <authorList>
            <person name="Selvaraj P."/>
            <person name="Muralishankar V."/>
            <person name="Muruganantham S."/>
            <person name="Sp S."/>
            <person name="Haryani S."/>
            <person name="Lau K.J.X."/>
            <person name="Naqvi N.I."/>
        </authorList>
    </citation>
    <scope>NUCLEOTIDE SEQUENCE [LARGE SCALE GENOMIC DNA]</scope>
    <source>
        <strain evidence="1">GMP-LS</strain>
    </source>
</reference>